<feature type="non-terminal residue" evidence="1">
    <location>
        <position position="1"/>
    </location>
</feature>
<gene>
    <name evidence="1" type="ORF">S12H4_07034</name>
</gene>
<protein>
    <submittedName>
        <fullName evidence="1">Uncharacterized protein</fullName>
    </submittedName>
</protein>
<organism evidence="1">
    <name type="scientific">marine sediment metagenome</name>
    <dbReference type="NCBI Taxonomy" id="412755"/>
    <lineage>
        <taxon>unclassified sequences</taxon>
        <taxon>metagenomes</taxon>
        <taxon>ecological metagenomes</taxon>
    </lineage>
</organism>
<comment type="caution">
    <text evidence="1">The sequence shown here is derived from an EMBL/GenBank/DDBJ whole genome shotgun (WGS) entry which is preliminary data.</text>
</comment>
<evidence type="ECO:0000313" key="1">
    <source>
        <dbReference type="EMBL" id="GAI71962.1"/>
    </source>
</evidence>
<feature type="non-terminal residue" evidence="1">
    <location>
        <position position="417"/>
    </location>
</feature>
<reference evidence="1" key="1">
    <citation type="journal article" date="2014" name="Front. Microbiol.">
        <title>High frequency of phylogenetically diverse reductive dehalogenase-homologous genes in deep subseafloor sedimentary metagenomes.</title>
        <authorList>
            <person name="Kawai M."/>
            <person name="Futagami T."/>
            <person name="Toyoda A."/>
            <person name="Takaki Y."/>
            <person name="Nishi S."/>
            <person name="Hori S."/>
            <person name="Arai W."/>
            <person name="Tsubouchi T."/>
            <person name="Morono Y."/>
            <person name="Uchiyama I."/>
            <person name="Ito T."/>
            <person name="Fujiyama A."/>
            <person name="Inagaki F."/>
            <person name="Takami H."/>
        </authorList>
    </citation>
    <scope>NUCLEOTIDE SEQUENCE</scope>
    <source>
        <strain evidence="1">Expedition CK06-06</strain>
    </source>
</reference>
<name>X1QTU3_9ZZZZ</name>
<dbReference type="AlphaFoldDB" id="X1QTU3"/>
<accession>X1QTU3</accession>
<sequence>PYSVAVGETVPDVDLSMTPAFVEGTISTGSASDTIESFNLRARTYVPEYHEPNLDSSTKASGLTAPGDTGRDYRLLVAPGLDYRLWGDVVINGINYTVPYYDFTALGAGEILTKDFSFEVTRATVSGTVSLGGPVDVDKANVSVTATAYNPTRSISTKADPATGEYTLALTADTWYLNAYFPFVHTGVGLEGIAGNLRLPRTEVTLSPDESMTIDFNINPGFITGTVSLTGAKTEYTGGWVQADSADIPGGKLSSNINPENGKYKFVTSPGDWKYGYWFLLVFNYYDESNNYIGRSDIWKYIPSGIYTVAEGETVAGLDLTFGTATVKLMYYVAGGGELSSPTLRAYGPVTAMNVWGSNTKPTEGQAIVTLIPGTYNISAWARVDGSTTSFGTFTVTVADGDMVVIGGVAGPTLKVT</sequence>
<dbReference type="EMBL" id="BARW01002547">
    <property type="protein sequence ID" value="GAI71962.1"/>
    <property type="molecule type" value="Genomic_DNA"/>
</dbReference>
<proteinExistence type="predicted"/>